<dbReference type="AlphaFoldDB" id="A0A511N924"/>
<sequence length="946" mass="103285">MGNVVFGQTTTFDPQGKSRVSETPSFLKQLVLNAQPQAQNSNALNYFIQMKINGQPVQKELKFQPSGPAGKGTAFNLLPSADKKRIFWLVSYQDFLGTGKYTAELTYEGKTARVSADLQPVQDLTPPKINVLTLTEHQLKINWSPVKGAKSYTIYLLAANQPFIGKGTVIKAFVATPDETTLDHKDSELLGSLNQNHYVAVIANGWDETASDHVPPSADSNFDAAVGFAVVKTRHDPEVNRQILPSQLYLTSVANGSGTTVLPLRQTSTDAPDLLYTAKIEGNAQVTLTDPGQGRLKSSAGHNLSLTVNCAEESQGEVTLVLDYLNDRNQGGTRIPVKYHCTRNFSFQEKFRGLGVDEKISTVKASAQKGRLMVARQDALYVYDQNDVLLKKIQYPVAGKGATGLSFNADESQLLMLHNGDVYTFDVTTEQFTRRFALSNVVTGTVVDHGFTADQKLWTIMRDAALGELAPYRIRVTTLAGQVTFEDAGFYYVGRENSSQAYRIKVGGTPQFIEALEIQTLDLKTGNVGTPIAMPASYLPVRPNVGNLEISPSGRWIVWARDDLGTEVNFYDVEKNTIKQLNLPAPEITYNQDLEFFSDNVVLDQLGNGSIYRLDASTGQVLGSSVYVEGPGATGLEVLNGQVYVFGKGLYRLSSDLQHVETQEWITQPYIGLKKSGADLQIAQGGAFAWMNAQGKVQEYLHTSTFLPPVIQDGYIMDFSADRSKILHTNISMGITGVLNRTPGGTPDDLPQMLLDWEMHPSRNLLAYAAWEPGNPENSLLVVRDLDSHTDVLKVKIPGSGGDTMLAWSPNGQQLAYYSTTPTHSLQVYDLDLKKVVQTVPLTEMLLSKLLWGGNEKLYFSSHDVPPTVLDLKSGKTSRVAGADQLIALDSTGAYGLLRNHSLISVITGAVLGSPVQGCPNDSASVWSGDVISTTCNLNVVQVHVK</sequence>
<keyword evidence="2" id="KW-1185">Reference proteome</keyword>
<accession>A0A511N924</accession>
<evidence type="ECO:0000313" key="1">
    <source>
        <dbReference type="EMBL" id="GEM49345.1"/>
    </source>
</evidence>
<proteinExistence type="predicted"/>
<dbReference type="Proteomes" id="UP000321306">
    <property type="component" value="Unassembled WGS sequence"/>
</dbReference>
<dbReference type="InterPro" id="IPR011044">
    <property type="entry name" value="Quino_amine_DH_bsu"/>
</dbReference>
<dbReference type="SUPFAM" id="SSF50969">
    <property type="entry name" value="YVTN repeat-like/Quinoprotein amine dehydrogenase"/>
    <property type="match status" value="1"/>
</dbReference>
<dbReference type="InterPro" id="IPR011042">
    <property type="entry name" value="6-blade_b-propeller_TolB-like"/>
</dbReference>
<dbReference type="Pfam" id="PF07676">
    <property type="entry name" value="PD40"/>
    <property type="match status" value="1"/>
</dbReference>
<comment type="caution">
    <text evidence="1">The sequence shown here is derived from an EMBL/GenBank/DDBJ whole genome shotgun (WGS) entry which is preliminary data.</text>
</comment>
<dbReference type="Gene3D" id="2.120.10.30">
    <property type="entry name" value="TolB, C-terminal domain"/>
    <property type="match status" value="1"/>
</dbReference>
<gene>
    <name evidence="1" type="ORF">DC3_49800</name>
</gene>
<protein>
    <submittedName>
        <fullName evidence="1">Uncharacterized protein</fullName>
    </submittedName>
</protein>
<reference evidence="1 2" key="1">
    <citation type="submission" date="2019-07" db="EMBL/GenBank/DDBJ databases">
        <title>Whole genome shotgun sequence of Deinococcus cellulosilyticus NBRC 106333.</title>
        <authorList>
            <person name="Hosoyama A."/>
            <person name="Uohara A."/>
            <person name="Ohji S."/>
            <person name="Ichikawa N."/>
        </authorList>
    </citation>
    <scope>NUCLEOTIDE SEQUENCE [LARGE SCALE GENOMIC DNA]</scope>
    <source>
        <strain evidence="1 2">NBRC 106333</strain>
    </source>
</reference>
<organism evidence="1 2">
    <name type="scientific">Deinococcus cellulosilyticus (strain DSM 18568 / NBRC 106333 / KACC 11606 / 5516J-15)</name>
    <dbReference type="NCBI Taxonomy" id="1223518"/>
    <lineage>
        <taxon>Bacteria</taxon>
        <taxon>Thermotogati</taxon>
        <taxon>Deinococcota</taxon>
        <taxon>Deinococci</taxon>
        <taxon>Deinococcales</taxon>
        <taxon>Deinococcaceae</taxon>
        <taxon>Deinococcus</taxon>
    </lineage>
</organism>
<evidence type="ECO:0000313" key="2">
    <source>
        <dbReference type="Proteomes" id="UP000321306"/>
    </source>
</evidence>
<dbReference type="EMBL" id="BJXB01000032">
    <property type="protein sequence ID" value="GEM49345.1"/>
    <property type="molecule type" value="Genomic_DNA"/>
</dbReference>
<name>A0A511N924_DEIC1</name>
<dbReference type="InterPro" id="IPR011659">
    <property type="entry name" value="WD40"/>
</dbReference>